<reference evidence="6" key="1">
    <citation type="journal article" date="2019" name="Int. J. Syst. Evol. Microbiol.">
        <title>The Global Catalogue of Microorganisms (GCM) 10K type strain sequencing project: providing services to taxonomists for standard genome sequencing and annotation.</title>
        <authorList>
            <consortium name="The Broad Institute Genomics Platform"/>
            <consortium name="The Broad Institute Genome Sequencing Center for Infectious Disease"/>
            <person name="Wu L."/>
            <person name="Ma J."/>
        </authorList>
    </citation>
    <scope>NUCLEOTIDE SEQUENCE [LARGE SCALE GENOMIC DNA]</scope>
    <source>
        <strain evidence="6">JCM 17841</strain>
    </source>
</reference>
<keyword evidence="3" id="KW-0804">Transcription</keyword>
<sequence length="222" mass="25688">MTNDYLIEQKVREIAATADQYPGVVIMHNRLYDRVEYMSARGLALLGTTLPKLRALGPGYHERYFNPQEAHEYVPKLFQLMERNDLTYTVSFFQQVRTGPNQSFEWYLSASRLIERDTEGQPLLLLTVAQSIDPASHITHKVQRLLDENTFLRAHYGQFAALTSREREVLRAIVLGESTSEIAQRLFISPQTAETHRRNLRRKLKVESAFELGQYARAFDLI</sequence>
<keyword evidence="6" id="KW-1185">Reference proteome</keyword>
<dbReference type="EMBL" id="BAABGQ010000004">
    <property type="protein sequence ID" value="GAA4496054.1"/>
    <property type="molecule type" value="Genomic_DNA"/>
</dbReference>
<dbReference type="RefSeq" id="WP_208133496.1">
    <property type="nucleotide sequence ID" value="NZ_BAABGQ010000004.1"/>
</dbReference>
<dbReference type="Gene3D" id="1.10.10.10">
    <property type="entry name" value="Winged helix-like DNA-binding domain superfamily/Winged helix DNA-binding domain"/>
    <property type="match status" value="1"/>
</dbReference>
<protein>
    <recommendedName>
        <fullName evidence="4">HTH luxR-type domain-containing protein</fullName>
    </recommendedName>
</protein>
<accession>A0ABP8Q0E3</accession>
<dbReference type="SMART" id="SM00421">
    <property type="entry name" value="HTH_LUXR"/>
    <property type="match status" value="1"/>
</dbReference>
<dbReference type="PANTHER" id="PTHR44688">
    <property type="entry name" value="DNA-BINDING TRANSCRIPTIONAL ACTIVATOR DEVR_DOSR"/>
    <property type="match status" value="1"/>
</dbReference>
<dbReference type="InterPro" id="IPR000792">
    <property type="entry name" value="Tscrpt_reg_LuxR_C"/>
</dbReference>
<dbReference type="PRINTS" id="PR00038">
    <property type="entry name" value="HTHLUXR"/>
</dbReference>
<comment type="caution">
    <text evidence="5">The sequence shown here is derived from an EMBL/GenBank/DDBJ whole genome shotgun (WGS) entry which is preliminary data.</text>
</comment>
<dbReference type="PROSITE" id="PS50043">
    <property type="entry name" value="HTH_LUXR_2"/>
    <property type="match status" value="1"/>
</dbReference>
<name>A0ABP8Q0E3_9BACT</name>
<dbReference type="SUPFAM" id="SSF46894">
    <property type="entry name" value="C-terminal effector domain of the bipartite response regulators"/>
    <property type="match status" value="1"/>
</dbReference>
<evidence type="ECO:0000313" key="5">
    <source>
        <dbReference type="EMBL" id="GAA4496054.1"/>
    </source>
</evidence>
<evidence type="ECO:0000259" key="4">
    <source>
        <dbReference type="PROSITE" id="PS50043"/>
    </source>
</evidence>
<organism evidence="5 6">
    <name type="scientific">Hymenobacter ginsengisoli</name>
    <dbReference type="NCBI Taxonomy" id="1051626"/>
    <lineage>
        <taxon>Bacteria</taxon>
        <taxon>Pseudomonadati</taxon>
        <taxon>Bacteroidota</taxon>
        <taxon>Cytophagia</taxon>
        <taxon>Cytophagales</taxon>
        <taxon>Hymenobacteraceae</taxon>
        <taxon>Hymenobacter</taxon>
    </lineage>
</organism>
<evidence type="ECO:0000256" key="1">
    <source>
        <dbReference type="ARBA" id="ARBA00023015"/>
    </source>
</evidence>
<gene>
    <name evidence="5" type="ORF">GCM10023172_08750</name>
</gene>
<proteinExistence type="predicted"/>
<dbReference type="InterPro" id="IPR016032">
    <property type="entry name" value="Sig_transdc_resp-reg_C-effctor"/>
</dbReference>
<evidence type="ECO:0000313" key="6">
    <source>
        <dbReference type="Proteomes" id="UP001501243"/>
    </source>
</evidence>
<feature type="domain" description="HTH luxR-type" evidence="4">
    <location>
        <begin position="155"/>
        <end position="220"/>
    </location>
</feature>
<dbReference type="CDD" id="cd06170">
    <property type="entry name" value="LuxR_C_like"/>
    <property type="match status" value="1"/>
</dbReference>
<evidence type="ECO:0000256" key="3">
    <source>
        <dbReference type="ARBA" id="ARBA00023163"/>
    </source>
</evidence>
<dbReference type="Pfam" id="PF00196">
    <property type="entry name" value="GerE"/>
    <property type="match status" value="1"/>
</dbReference>
<dbReference type="Proteomes" id="UP001501243">
    <property type="component" value="Unassembled WGS sequence"/>
</dbReference>
<keyword evidence="2" id="KW-0238">DNA-binding</keyword>
<keyword evidence="1" id="KW-0805">Transcription regulation</keyword>
<dbReference type="InterPro" id="IPR036388">
    <property type="entry name" value="WH-like_DNA-bd_sf"/>
</dbReference>
<dbReference type="PANTHER" id="PTHR44688:SF16">
    <property type="entry name" value="DNA-BINDING TRANSCRIPTIONAL ACTIVATOR DEVR_DOSR"/>
    <property type="match status" value="1"/>
</dbReference>
<evidence type="ECO:0000256" key="2">
    <source>
        <dbReference type="ARBA" id="ARBA00023125"/>
    </source>
</evidence>